<dbReference type="PANTHER" id="PTHR44520:SF2">
    <property type="entry name" value="RESPONSE REGULATOR RCP1"/>
    <property type="match status" value="1"/>
</dbReference>
<comment type="caution">
    <text evidence="3">The sequence shown here is derived from an EMBL/GenBank/DDBJ whole genome shotgun (WGS) entry which is preliminary data.</text>
</comment>
<dbReference type="PROSITE" id="PS50110">
    <property type="entry name" value="RESPONSE_REGULATORY"/>
    <property type="match status" value="1"/>
</dbReference>
<evidence type="ECO:0000313" key="4">
    <source>
        <dbReference type="Proteomes" id="UP001202180"/>
    </source>
</evidence>
<gene>
    <name evidence="3" type="ORF">M0L20_01070</name>
</gene>
<protein>
    <submittedName>
        <fullName evidence="3">Response regulator</fullName>
    </submittedName>
</protein>
<feature type="modified residue" description="4-aspartylphosphate" evidence="1">
    <location>
        <position position="72"/>
    </location>
</feature>
<dbReference type="RefSeq" id="WP_232558981.1">
    <property type="nucleotide sequence ID" value="NZ_JALPRF010000001.1"/>
</dbReference>
<keyword evidence="1" id="KW-0597">Phosphoprotein</keyword>
<accession>A0ABT0HE42</accession>
<dbReference type="InterPro" id="IPR001789">
    <property type="entry name" value="Sig_transdc_resp-reg_receiver"/>
</dbReference>
<sequence length="152" mass="17662">MTPDDKRRHLRRSFPLLVVEDNKDHQLLIAFGLREKMPLAQPVMASTLEEAVIHLQITAAEQRDFPRLVLLDLNLPSSDQGFELLKRIREDYPRLPIVVLSHNEDSAIIAKAYELGAHSFITKPLGLEQWENYFRALNDYWIDTVTLVPRNY</sequence>
<name>A0ABT0HE42_9BACT</name>
<dbReference type="SUPFAM" id="SSF52172">
    <property type="entry name" value="CheY-like"/>
    <property type="match status" value="1"/>
</dbReference>
<dbReference type="Proteomes" id="UP001202180">
    <property type="component" value="Unassembled WGS sequence"/>
</dbReference>
<organism evidence="3 4">
    <name type="scientific">Spirosoma liriopis</name>
    <dbReference type="NCBI Taxonomy" id="2937440"/>
    <lineage>
        <taxon>Bacteria</taxon>
        <taxon>Pseudomonadati</taxon>
        <taxon>Bacteroidota</taxon>
        <taxon>Cytophagia</taxon>
        <taxon>Cytophagales</taxon>
        <taxon>Cytophagaceae</taxon>
        <taxon>Spirosoma</taxon>
    </lineage>
</organism>
<evidence type="ECO:0000313" key="3">
    <source>
        <dbReference type="EMBL" id="MCK8490419.1"/>
    </source>
</evidence>
<reference evidence="3 4" key="1">
    <citation type="submission" date="2022-04" db="EMBL/GenBank/DDBJ databases">
        <title>Spirosoma sp. strain RP8 genome sequencing and assembly.</title>
        <authorList>
            <person name="Jung Y."/>
        </authorList>
    </citation>
    <scope>NUCLEOTIDE SEQUENCE [LARGE SCALE GENOMIC DNA]</scope>
    <source>
        <strain evidence="3 4">RP8</strain>
    </source>
</reference>
<evidence type="ECO:0000259" key="2">
    <source>
        <dbReference type="PROSITE" id="PS50110"/>
    </source>
</evidence>
<dbReference type="EMBL" id="JALPRF010000001">
    <property type="protein sequence ID" value="MCK8490419.1"/>
    <property type="molecule type" value="Genomic_DNA"/>
</dbReference>
<feature type="domain" description="Response regulatory" evidence="2">
    <location>
        <begin position="15"/>
        <end position="138"/>
    </location>
</feature>
<dbReference type="Pfam" id="PF00072">
    <property type="entry name" value="Response_reg"/>
    <property type="match status" value="1"/>
</dbReference>
<keyword evidence="4" id="KW-1185">Reference proteome</keyword>
<proteinExistence type="predicted"/>
<evidence type="ECO:0000256" key="1">
    <source>
        <dbReference type="PROSITE-ProRule" id="PRU00169"/>
    </source>
</evidence>
<dbReference type="InterPro" id="IPR052893">
    <property type="entry name" value="TCS_response_regulator"/>
</dbReference>
<dbReference type="InterPro" id="IPR011006">
    <property type="entry name" value="CheY-like_superfamily"/>
</dbReference>
<dbReference type="PANTHER" id="PTHR44520">
    <property type="entry name" value="RESPONSE REGULATOR RCP1-RELATED"/>
    <property type="match status" value="1"/>
</dbReference>
<dbReference type="SMART" id="SM00448">
    <property type="entry name" value="REC"/>
    <property type="match status" value="1"/>
</dbReference>
<dbReference type="Gene3D" id="3.40.50.2300">
    <property type="match status" value="1"/>
</dbReference>